<keyword evidence="1" id="KW-0175">Coiled coil</keyword>
<evidence type="ECO:0000256" key="2">
    <source>
        <dbReference type="SAM" id="Phobius"/>
    </source>
</evidence>
<dbReference type="Proteomes" id="UP000267017">
    <property type="component" value="Unassembled WGS sequence"/>
</dbReference>
<keyword evidence="4" id="KW-1185">Reference proteome</keyword>
<comment type="caution">
    <text evidence="3">The sequence shown here is derived from an EMBL/GenBank/DDBJ whole genome shotgun (WGS) entry which is preliminary data.</text>
</comment>
<sequence length="137" mass="15493">MNRNRKRGVPVLILVLLAGGLLFGGGKPAEAGYWNDFWSGVNELSQLPSEVSELKADYQNTMDKLDATQETLENFRRQNEELMERNRELAATVSALTEAQQTRDANTRKIRVLLFTGLALLAGYFIVLRLVRLALRR</sequence>
<feature type="coiled-coil region" evidence="1">
    <location>
        <begin position="51"/>
        <end position="99"/>
    </location>
</feature>
<reference evidence="3 4" key="1">
    <citation type="submission" date="2018-11" db="EMBL/GenBank/DDBJ databases">
        <title>Genome sequencing of Paenibacillus sp. KCOM 3021 (= ChDC PVNT-B20).</title>
        <authorList>
            <person name="Kook J.-K."/>
            <person name="Park S.-N."/>
            <person name="Lim Y.K."/>
        </authorList>
    </citation>
    <scope>NUCLEOTIDE SEQUENCE [LARGE SCALE GENOMIC DNA]</scope>
    <source>
        <strain evidence="3 4">KCOM 3021</strain>
    </source>
</reference>
<dbReference type="OrthoDB" id="2678845at2"/>
<evidence type="ECO:0000313" key="4">
    <source>
        <dbReference type="Proteomes" id="UP000267017"/>
    </source>
</evidence>
<feature type="transmembrane region" description="Helical" evidence="2">
    <location>
        <begin position="112"/>
        <end position="131"/>
    </location>
</feature>
<evidence type="ECO:0000256" key="1">
    <source>
        <dbReference type="SAM" id="Coils"/>
    </source>
</evidence>
<accession>A0A3P3U5A9</accession>
<evidence type="ECO:0000313" key="3">
    <source>
        <dbReference type="EMBL" id="RRJ63763.1"/>
    </source>
</evidence>
<organism evidence="3 4">
    <name type="scientific">Paenibacillus oralis</name>
    <dbReference type="NCBI Taxonomy" id="2490856"/>
    <lineage>
        <taxon>Bacteria</taxon>
        <taxon>Bacillati</taxon>
        <taxon>Bacillota</taxon>
        <taxon>Bacilli</taxon>
        <taxon>Bacillales</taxon>
        <taxon>Paenibacillaceae</taxon>
        <taxon>Paenibacillus</taxon>
    </lineage>
</organism>
<keyword evidence="2" id="KW-1133">Transmembrane helix</keyword>
<gene>
    <name evidence="3" type="ORF">EHV15_13105</name>
</gene>
<keyword evidence="2" id="KW-0472">Membrane</keyword>
<keyword evidence="2" id="KW-0812">Transmembrane</keyword>
<proteinExistence type="predicted"/>
<dbReference type="RefSeq" id="WP_128631596.1">
    <property type="nucleotide sequence ID" value="NZ_RRCN01000001.1"/>
</dbReference>
<dbReference type="AlphaFoldDB" id="A0A3P3U5A9"/>
<name>A0A3P3U5A9_9BACL</name>
<protein>
    <submittedName>
        <fullName evidence="3">Uncharacterized protein</fullName>
    </submittedName>
</protein>
<dbReference type="EMBL" id="RRCN01000001">
    <property type="protein sequence ID" value="RRJ63763.1"/>
    <property type="molecule type" value="Genomic_DNA"/>
</dbReference>